<feature type="binding site" evidence="7">
    <location>
        <position position="67"/>
    </location>
    <ligand>
        <name>substrate</name>
    </ligand>
</feature>
<evidence type="ECO:0000256" key="8">
    <source>
        <dbReference type="PIRSR" id="PIRSR613078-3"/>
    </source>
</evidence>
<name>A0A1L0D0E0_9ASCO</name>
<dbReference type="OrthoDB" id="354304at2759"/>
<dbReference type="NCBIfam" id="TIGR01258">
    <property type="entry name" value="pgm_1"/>
    <property type="match status" value="1"/>
</dbReference>
<dbReference type="HAMAP" id="MF_01039">
    <property type="entry name" value="PGAM_GpmA"/>
    <property type="match status" value="1"/>
</dbReference>
<evidence type="ECO:0000256" key="5">
    <source>
        <dbReference type="ARBA" id="ARBA00023235"/>
    </source>
</evidence>
<keyword evidence="5 9" id="KW-0413">Isomerase</keyword>
<evidence type="ECO:0000313" key="10">
    <source>
        <dbReference type="EMBL" id="SGZ40567.1"/>
    </source>
</evidence>
<dbReference type="SMART" id="SM00855">
    <property type="entry name" value="PGAM"/>
    <property type="match status" value="1"/>
</dbReference>
<dbReference type="Pfam" id="PF00300">
    <property type="entry name" value="His_Phos_1"/>
    <property type="match status" value="2"/>
</dbReference>
<evidence type="ECO:0000256" key="3">
    <source>
        <dbReference type="ARBA" id="ARBA00006717"/>
    </source>
</evidence>
<feature type="binding site" evidence="7">
    <location>
        <begin position="154"/>
        <end position="155"/>
    </location>
    <ligand>
        <name>substrate</name>
    </ligand>
</feature>
<dbReference type="PROSITE" id="PS00175">
    <property type="entry name" value="PG_MUTASE"/>
    <property type="match status" value="1"/>
</dbReference>
<dbReference type="GO" id="GO:0004619">
    <property type="term" value="F:phosphoglycerate mutase activity"/>
    <property type="evidence" value="ECO:0007669"/>
    <property type="project" value="UniProtKB-EC"/>
</dbReference>
<dbReference type="GO" id="GO:0006096">
    <property type="term" value="P:glycolytic process"/>
    <property type="evidence" value="ECO:0007669"/>
    <property type="project" value="UniProtKB-UniPathway"/>
</dbReference>
<feature type="active site" description="Proton donor/acceptor" evidence="6">
    <location>
        <position position="127"/>
    </location>
</feature>
<dbReference type="EC" id="5.4.2.11" evidence="9"/>
<evidence type="ECO:0000256" key="2">
    <source>
        <dbReference type="ARBA" id="ARBA00004798"/>
    </source>
</evidence>
<dbReference type="InterPro" id="IPR005952">
    <property type="entry name" value="Phosphogly_mut1"/>
</dbReference>
<dbReference type="Gene3D" id="3.40.50.1240">
    <property type="entry name" value="Phosphoglycerate mutase-like"/>
    <property type="match status" value="1"/>
</dbReference>
<feature type="site" description="Transition state stabilizer" evidence="8">
    <location>
        <position position="247"/>
    </location>
</feature>
<comment type="pathway">
    <text evidence="2 9">Carbohydrate degradation; glycolysis; pyruvate from D-glyceraldehyde 3-phosphate: step 3/5.</text>
</comment>
<dbReference type="VEuPathDB" id="FungiDB:HGUI_02767"/>
<evidence type="ECO:0000313" key="11">
    <source>
        <dbReference type="Proteomes" id="UP000183365"/>
    </source>
</evidence>
<dbReference type="InterPro" id="IPR013078">
    <property type="entry name" value="His_Pase_superF_clade-1"/>
</dbReference>
<dbReference type="AlphaFoldDB" id="A0A1L0D0E0"/>
<dbReference type="InterPro" id="IPR001345">
    <property type="entry name" value="PG/BPGM_mutase_AS"/>
</dbReference>
<proteinExistence type="inferred from homology"/>
<comment type="similarity">
    <text evidence="3 9">Belongs to the phosphoglycerate mutase family. BPG-dependent PGAM subfamily.</text>
</comment>
<dbReference type="UniPathway" id="UPA00109">
    <property type="reaction ID" value="UER00186"/>
</dbReference>
<evidence type="ECO:0000256" key="9">
    <source>
        <dbReference type="RuleBase" id="RU004511"/>
    </source>
</evidence>
<keyword evidence="4 9" id="KW-0324">Glycolysis</keyword>
<dbReference type="CDD" id="cd07067">
    <property type="entry name" value="HP_PGM_like"/>
    <property type="match status" value="1"/>
</dbReference>
<protein>
    <recommendedName>
        <fullName evidence="9">Phosphoglycerate mutase</fullName>
        <ecNumber evidence="9">5.4.2.11</ecNumber>
    </recommendedName>
</protein>
<feature type="active site" description="Tele-phosphohistidine intermediate" evidence="6">
    <location>
        <position position="13"/>
    </location>
</feature>
<organism evidence="10 11">
    <name type="scientific">Hanseniaspora guilliermondii</name>
    <dbReference type="NCBI Taxonomy" id="56406"/>
    <lineage>
        <taxon>Eukaryota</taxon>
        <taxon>Fungi</taxon>
        <taxon>Dikarya</taxon>
        <taxon>Ascomycota</taxon>
        <taxon>Saccharomycotina</taxon>
        <taxon>Saccharomycetes</taxon>
        <taxon>Saccharomycodales</taxon>
        <taxon>Saccharomycodaceae</taxon>
        <taxon>Hanseniaspora</taxon>
    </lineage>
</organism>
<dbReference type="PANTHER" id="PTHR11931">
    <property type="entry name" value="PHOSPHOGLYCERATE MUTASE"/>
    <property type="match status" value="1"/>
</dbReference>
<evidence type="ECO:0000256" key="6">
    <source>
        <dbReference type="PIRSR" id="PIRSR613078-1"/>
    </source>
</evidence>
<reference evidence="11" key="1">
    <citation type="submission" date="2016-11" db="EMBL/GenBank/DDBJ databases">
        <authorList>
            <person name="Guldener U."/>
        </authorList>
    </citation>
    <scope>NUCLEOTIDE SEQUENCE [LARGE SCALE GENOMIC DNA]</scope>
</reference>
<evidence type="ECO:0000256" key="4">
    <source>
        <dbReference type="ARBA" id="ARBA00023152"/>
    </source>
</evidence>
<dbReference type="SUPFAM" id="SSF53254">
    <property type="entry name" value="Phosphoglycerate mutase-like"/>
    <property type="match status" value="1"/>
</dbReference>
<dbReference type="EMBL" id="FQNF01000055">
    <property type="protein sequence ID" value="SGZ40567.1"/>
    <property type="molecule type" value="Genomic_DNA"/>
</dbReference>
<dbReference type="Proteomes" id="UP000183365">
    <property type="component" value="Unassembled WGS sequence"/>
</dbReference>
<sequence>MEEQTIELILLRHGQSTLNSKNLFCGWIDPPLTEIGIEQAKSAAREIKKHLISTSKPSVSFCSRLIRTKQTLLTILKELDELSNVNVQETSENVIIEKHKPLSFEKVSTNPSTAMGYNFYSSWRLNERHYGSWQGQNKKKVLNIVGDKEYMQVRRDYEGRPPDVNLDKEMEQKGEVEDKNLPGHDEYEFKEPNRYEKYKMEYQFGDVSLPISESLSDVLTRMTPLLEDFIIPEIINSENKIGMIIAHGSSIRAMLMKLMGLDANEIKGVNIPNGMPMIVKLSYEKGRHNKYNIKFIDRYYLDPELAAKKAEQVKNEGRN</sequence>
<keyword evidence="11" id="KW-1185">Reference proteome</keyword>
<feature type="binding site" evidence="7">
    <location>
        <begin position="12"/>
        <end position="19"/>
    </location>
    <ligand>
        <name>substrate</name>
    </ligand>
</feature>
<evidence type="ECO:0000256" key="1">
    <source>
        <dbReference type="ARBA" id="ARBA00000380"/>
    </source>
</evidence>
<gene>
    <name evidence="10" type="ORF">HGUI_02767</name>
</gene>
<feature type="binding site" evidence="7">
    <location>
        <position position="138"/>
    </location>
    <ligand>
        <name>substrate</name>
    </ligand>
</feature>
<comment type="catalytic activity">
    <reaction evidence="1 9">
        <text>(2R)-2-phosphoglycerate = (2R)-3-phosphoglycerate</text>
        <dbReference type="Rhea" id="RHEA:15901"/>
        <dbReference type="ChEBI" id="CHEBI:58272"/>
        <dbReference type="ChEBI" id="CHEBI:58289"/>
        <dbReference type="EC" id="5.4.2.11"/>
    </reaction>
</comment>
<dbReference type="InterPro" id="IPR029033">
    <property type="entry name" value="His_PPase_superfam"/>
</dbReference>
<evidence type="ECO:0000256" key="7">
    <source>
        <dbReference type="PIRSR" id="PIRSR613078-2"/>
    </source>
</evidence>
<accession>A0A1L0D0E0</accession>
<feature type="binding site" evidence="7">
    <location>
        <begin position="127"/>
        <end position="130"/>
    </location>
    <ligand>
        <name>substrate</name>
    </ligand>
</feature>